<proteinExistence type="predicted"/>
<dbReference type="PANTHER" id="PTHR30069:SF46">
    <property type="entry name" value="OAR PROTEIN"/>
    <property type="match status" value="1"/>
</dbReference>
<dbReference type="SUPFAM" id="SSF49464">
    <property type="entry name" value="Carboxypeptidase regulatory domain-like"/>
    <property type="match status" value="1"/>
</dbReference>
<evidence type="ECO:0000256" key="3">
    <source>
        <dbReference type="ARBA" id="ARBA00022452"/>
    </source>
</evidence>
<organism evidence="8 9">
    <name type="scientific">Paludibaculum fermentans</name>
    <dbReference type="NCBI Taxonomy" id="1473598"/>
    <lineage>
        <taxon>Bacteria</taxon>
        <taxon>Pseudomonadati</taxon>
        <taxon>Acidobacteriota</taxon>
        <taxon>Terriglobia</taxon>
        <taxon>Bryobacterales</taxon>
        <taxon>Bryobacteraceae</taxon>
        <taxon>Paludibaculum</taxon>
    </lineage>
</organism>
<dbReference type="Gene3D" id="2.40.170.20">
    <property type="entry name" value="TonB-dependent receptor, beta-barrel domain"/>
    <property type="match status" value="1"/>
</dbReference>
<keyword evidence="8" id="KW-0645">Protease</keyword>
<accession>A0A7S7NP11</accession>
<keyword evidence="9" id="KW-1185">Reference proteome</keyword>
<evidence type="ECO:0000313" key="9">
    <source>
        <dbReference type="Proteomes" id="UP000593892"/>
    </source>
</evidence>
<keyword evidence="6" id="KW-0998">Cell outer membrane</keyword>
<dbReference type="InterPro" id="IPR039426">
    <property type="entry name" value="TonB-dep_rcpt-like"/>
</dbReference>
<dbReference type="GO" id="GO:0004180">
    <property type="term" value="F:carboxypeptidase activity"/>
    <property type="evidence" value="ECO:0007669"/>
    <property type="project" value="UniProtKB-KW"/>
</dbReference>
<dbReference type="InterPro" id="IPR036942">
    <property type="entry name" value="Beta-barrel_TonB_sf"/>
</dbReference>
<keyword evidence="4" id="KW-0812">Transmembrane</keyword>
<reference evidence="8 9" key="1">
    <citation type="submission" date="2020-10" db="EMBL/GenBank/DDBJ databases">
        <title>Complete genome sequence of Paludibaculum fermentans P105T, a facultatively anaerobic acidobacterium capable of dissimilatory Fe(III) reduction.</title>
        <authorList>
            <person name="Dedysh S.N."/>
            <person name="Beletsky A.V."/>
            <person name="Kulichevskaya I.S."/>
            <person name="Mardanov A.V."/>
            <person name="Ravin N.V."/>
        </authorList>
    </citation>
    <scope>NUCLEOTIDE SEQUENCE [LARGE SCALE GENOMIC DNA]</scope>
    <source>
        <strain evidence="8 9">P105</strain>
    </source>
</reference>
<dbReference type="KEGG" id="pfer:IRI77_30660"/>
<dbReference type="InterPro" id="IPR008969">
    <property type="entry name" value="CarboxyPept-like_regulatory"/>
</dbReference>
<dbReference type="Pfam" id="PF25183">
    <property type="entry name" value="OMP_b-brl_4"/>
    <property type="match status" value="1"/>
</dbReference>
<dbReference type="AlphaFoldDB" id="A0A7S7NP11"/>
<evidence type="ECO:0000256" key="5">
    <source>
        <dbReference type="ARBA" id="ARBA00023136"/>
    </source>
</evidence>
<evidence type="ECO:0000256" key="4">
    <source>
        <dbReference type="ARBA" id="ARBA00022692"/>
    </source>
</evidence>
<dbReference type="Pfam" id="PF13620">
    <property type="entry name" value="CarboxypepD_reg"/>
    <property type="match status" value="1"/>
</dbReference>
<keyword evidence="8" id="KW-0121">Carboxypeptidase</keyword>
<dbReference type="SUPFAM" id="SSF56935">
    <property type="entry name" value="Porins"/>
    <property type="match status" value="1"/>
</dbReference>
<dbReference type="InterPro" id="IPR057601">
    <property type="entry name" value="Oar-like_b-barrel"/>
</dbReference>
<comment type="subcellular location">
    <subcellularLocation>
        <location evidence="1">Cell outer membrane</location>
        <topology evidence="1">Multi-pass membrane protein</topology>
    </subcellularLocation>
</comment>
<dbReference type="Proteomes" id="UP000593892">
    <property type="component" value="Chromosome"/>
</dbReference>
<dbReference type="PANTHER" id="PTHR30069">
    <property type="entry name" value="TONB-DEPENDENT OUTER MEMBRANE RECEPTOR"/>
    <property type="match status" value="1"/>
</dbReference>
<dbReference type="RefSeq" id="WP_194448763.1">
    <property type="nucleotide sequence ID" value="NZ_CP063849.1"/>
</dbReference>
<keyword evidence="3" id="KW-1134">Transmembrane beta strand</keyword>
<keyword evidence="2" id="KW-0813">Transport</keyword>
<keyword evidence="5" id="KW-0472">Membrane</keyword>
<evidence type="ECO:0000256" key="1">
    <source>
        <dbReference type="ARBA" id="ARBA00004571"/>
    </source>
</evidence>
<evidence type="ECO:0000256" key="2">
    <source>
        <dbReference type="ARBA" id="ARBA00022448"/>
    </source>
</evidence>
<evidence type="ECO:0000313" key="8">
    <source>
        <dbReference type="EMBL" id="QOY87094.1"/>
    </source>
</evidence>
<name>A0A7S7NP11_PALFE</name>
<dbReference type="GO" id="GO:0015344">
    <property type="term" value="F:siderophore uptake transmembrane transporter activity"/>
    <property type="evidence" value="ECO:0007669"/>
    <property type="project" value="TreeGrafter"/>
</dbReference>
<keyword evidence="8" id="KW-0378">Hydrolase</keyword>
<evidence type="ECO:0000259" key="7">
    <source>
        <dbReference type="Pfam" id="PF25183"/>
    </source>
</evidence>
<feature type="domain" description="TonB-dependent transporter Oar-like beta-barrel" evidence="7">
    <location>
        <begin position="250"/>
        <end position="1103"/>
    </location>
</feature>
<evidence type="ECO:0000256" key="6">
    <source>
        <dbReference type="ARBA" id="ARBA00023237"/>
    </source>
</evidence>
<sequence>MSTRSFPVKARSVFTLLGRAALAISLSLLFAHIARAQSASGLTGVVLDPSALRLANVKVTVQALDTGDTRSLLTNAEGEYNVAPLQPGRYEVSAELPGFQRYSQKGITLELGRVARIDITLQVGHVSESVDVVAENQLIESETATVGQFIENKTVRDMPINGRRVGDLLKLMGNAVYISGDVIRPRVTVAGSRGDQQQWLLDGVNASNVALEIPQALFNPPVESVQEVRVQQNNYSAEFGNTAGGVVSVITRSGTNQFHGSAYEFFRNDAMDARNFFSAQKAPLRYNIFGLTAGGPIIKNKTFFFSSNEWQIQRIGLTRVYTVPTAAQKAGDFSQTLTAAGALVPIYDPATTRADPANPARTIRDPFVGNIIPSNRLDPVGAKIAGYYPAATRAAANLAGANNFARNGSTNLNLTTWTTKVDHLLNDNSRLGFRMVLHNFPTDTAATFDNPAADPDGSITTRRAYSFLGTYTRNFGSRAVNDLRFNYQPRRFRQDTLSIGGNWPAQLGLKGVTGSAFPQVTASGYVTLGAGTQQRIQTPIRDTDIVDVYSLLLGKHSIKIGGEARFGQNQDDLNSLTSGSIGFGPQLTALSGTTSGGNAIASLLLGTALSGKIQDTDILNRHAAYYAAFVQDDWKVTRSFTLNVGVRWETHTPRVDANNRQNSFDTTKINPVSGTPGVVTFAGRDGLGSKVYNSDYVNFGPRIGFAWKPSERRSLVVRSGYGVYFGPPVPGSNTASAGFETSGDYSSPDSGNTAAFLLSNGFPATVPQVLNSGFGAVPVGSAVRLAPVYIGQDRQLGYSQQWNFSVQQELRGNIVAEVSYLGNVGHKLPAPDTSINQVRPELLLGAGSAQTRRPFPQFGNVTLLTPMWGNSTYHGLNVKVEKRFSNGLNFLTNYTWSKFIDDVASSFEVGAVPSGYQDLYNRRADKSLSGNDVRNRLAVSSVYELPWGRGRKLLNQGLLSNLVGGWNLGAILIAQAGSPFGLVTQTNTSNAFNPGPQRVNVLKDPSLPADQRTVARWFDTTAVAAPAANTFGNSSRALLTGPGLLNLDVSLLKNFRFKETGNVQFRAESLNVANHTNFQAPGRSLGAANFGAISSALPARVMQLGLKVEF</sequence>
<dbReference type="GO" id="GO:0009279">
    <property type="term" value="C:cell outer membrane"/>
    <property type="evidence" value="ECO:0007669"/>
    <property type="project" value="UniProtKB-SubCell"/>
</dbReference>
<gene>
    <name evidence="8" type="ORF">IRI77_30660</name>
</gene>
<dbReference type="Gene3D" id="2.60.40.1120">
    <property type="entry name" value="Carboxypeptidase-like, regulatory domain"/>
    <property type="match status" value="1"/>
</dbReference>
<protein>
    <submittedName>
        <fullName evidence="8">Carboxypeptidase regulatory-like domain-containing protein</fullName>
    </submittedName>
</protein>
<dbReference type="EMBL" id="CP063849">
    <property type="protein sequence ID" value="QOY87094.1"/>
    <property type="molecule type" value="Genomic_DNA"/>
</dbReference>
<dbReference type="GO" id="GO:0044718">
    <property type="term" value="P:siderophore transmembrane transport"/>
    <property type="evidence" value="ECO:0007669"/>
    <property type="project" value="TreeGrafter"/>
</dbReference>